<dbReference type="PROSITE" id="PS51154">
    <property type="entry name" value="MACRO"/>
    <property type="match status" value="2"/>
</dbReference>
<keyword evidence="10" id="KW-1185">Reference proteome</keyword>
<feature type="domain" description="Macro" evidence="8">
    <location>
        <begin position="66"/>
        <end position="255"/>
    </location>
</feature>
<dbReference type="CDD" id="cd02907">
    <property type="entry name" value="Macro_Af1521_BAL-like"/>
    <property type="match status" value="1"/>
</dbReference>
<feature type="domain" description="PARP catalytic" evidence="7">
    <location>
        <begin position="586"/>
        <end position="803"/>
    </location>
</feature>
<dbReference type="Gene3D" id="3.90.228.10">
    <property type="match status" value="1"/>
</dbReference>
<dbReference type="OMA" id="CTQIIVE"/>
<dbReference type="GO" id="GO:0000077">
    <property type="term" value="P:DNA damage checkpoint signaling"/>
    <property type="evidence" value="ECO:0007669"/>
    <property type="project" value="Ensembl"/>
</dbReference>
<dbReference type="InterPro" id="IPR012317">
    <property type="entry name" value="Poly(ADP-ribose)pol_cat_dom"/>
</dbReference>
<dbReference type="GeneTree" id="ENSGT00940000158837"/>
<reference evidence="9" key="2">
    <citation type="submission" date="2025-09" db="UniProtKB">
        <authorList>
            <consortium name="Ensembl"/>
        </authorList>
    </citation>
    <scope>IDENTIFICATION</scope>
</reference>
<dbReference type="GO" id="GO:1900182">
    <property type="term" value="P:positive regulation of protein localization to nucleus"/>
    <property type="evidence" value="ECO:0007669"/>
    <property type="project" value="Ensembl"/>
</dbReference>
<dbReference type="GO" id="GO:0010608">
    <property type="term" value="P:post-transcriptional regulation of gene expression"/>
    <property type="evidence" value="ECO:0007669"/>
    <property type="project" value="Ensembl"/>
</dbReference>
<dbReference type="GO" id="GO:0003714">
    <property type="term" value="F:transcription corepressor activity"/>
    <property type="evidence" value="ECO:0007669"/>
    <property type="project" value="Ensembl"/>
</dbReference>
<dbReference type="GO" id="GO:0060335">
    <property type="term" value="P:positive regulation of type II interferon-mediated signaling pathway"/>
    <property type="evidence" value="ECO:0007669"/>
    <property type="project" value="Ensembl"/>
</dbReference>
<dbReference type="GO" id="GO:0140802">
    <property type="term" value="F:NAD+-protein-C-terminal glycine ADP-ribosyltransferase activity"/>
    <property type="evidence" value="ECO:0007669"/>
    <property type="project" value="Ensembl"/>
</dbReference>
<dbReference type="Pfam" id="PF01661">
    <property type="entry name" value="Macro"/>
    <property type="match status" value="2"/>
</dbReference>
<dbReference type="GO" id="GO:0044389">
    <property type="term" value="F:ubiquitin-like protein ligase binding"/>
    <property type="evidence" value="ECO:0007669"/>
    <property type="project" value="Ensembl"/>
</dbReference>
<dbReference type="GO" id="GO:0005739">
    <property type="term" value="C:mitochondrion"/>
    <property type="evidence" value="ECO:0007669"/>
    <property type="project" value="Ensembl"/>
</dbReference>
<sequence length="822" mass="92304">KLHYTGTNCCQCPRDSFKEDTLLPGRKDEIARDVYEILKKREGCLRDLLQKKFVCTPVFKGRPCPVEVYRKSPKRGIEVSVWMDDITTHDADALVNPANEHLDHGAGLAFALAEAGGPTIKEQSRLYIERHGTLSAGNIAVTGGGRLPCMKVIHTVGPRWLAYNKDECCHKLETAILNILTYVNQPKNYIRSVGIPAVSSGIFGFPLDLCASVIVQTIKTFVDRAPVFPHLKEIRLVNIDEPTVAAIKWACEEHLGKSDTSALQGTVPASSSLSPDSITINGLCLHIKRGLIENQCTDIIVNSVAVYNDLKVGGVSKAILGKGGLSLEKEFQNKLKKKHPFFEGQLVLTKGHNLASKTVLHVVWPQAINDKHEVLKTVMAKCLVELQSASVSFPALGIEKLQLAKDEVAGIMIDEVLRFAKEQPPKRTEVFFVLHPNDNDVYKVRCFILITKKWMLYSDNLNPHKDGGTSSLLCLQAGAWVSKNKKDTPIIVLSGNRYETLKAAKTWIKNLAEVQESHLFRIENHHIFNFGKKEFVELSRQQSLGMSISEEVKGGKTRLEIQGSPDAVIEAVFAIENMLYYAQEKNMVKQEEMLLPSTIQYQTTLVEPKCQEFWDRKRHFEKNGLQILKMEKIQNPVLSAVFQQLQRNAELKTKGKQVCQRLYQRVPAQFCSLVCRAGFQRLYSPPPAYGSGIYFKKSPRNLIEDNEQCDKDHLICVFEAEVITGSYTRGRQSYIVPPDFEVDGKGRCKFDSLVDDVQDPTTFVIFNSKQALPKYLLICHQIQTDGPEPSWLSSKMAGWNFSGFLGTRTPLKHEHRGSPKTK</sequence>
<evidence type="ECO:0000259" key="7">
    <source>
        <dbReference type="PROSITE" id="PS51059"/>
    </source>
</evidence>
<proteinExistence type="inferred from homology"/>
<dbReference type="Proteomes" id="UP000594220">
    <property type="component" value="Unplaced"/>
</dbReference>
<dbReference type="InterPro" id="IPR043472">
    <property type="entry name" value="Macro_dom-like"/>
</dbReference>
<dbReference type="GO" id="GO:0072570">
    <property type="term" value="F:ADP-D-ribose binding"/>
    <property type="evidence" value="ECO:0007669"/>
    <property type="project" value="Ensembl"/>
</dbReference>
<dbReference type="GO" id="GO:0042393">
    <property type="term" value="F:histone binding"/>
    <property type="evidence" value="ECO:0007669"/>
    <property type="project" value="Ensembl"/>
</dbReference>
<evidence type="ECO:0000256" key="4">
    <source>
        <dbReference type="ARBA" id="ARBA00023027"/>
    </source>
</evidence>
<dbReference type="SMART" id="SM00506">
    <property type="entry name" value="A1pp"/>
    <property type="match status" value="2"/>
</dbReference>
<dbReference type="GO" id="GO:0005829">
    <property type="term" value="C:cytosol"/>
    <property type="evidence" value="ECO:0007669"/>
    <property type="project" value="Ensembl"/>
</dbReference>
<evidence type="ECO:0000256" key="6">
    <source>
        <dbReference type="ARBA" id="ARBA00024347"/>
    </source>
</evidence>
<gene>
    <name evidence="9" type="primary">PARP9</name>
</gene>
<accession>A0A7M4E4V2</accession>
<dbReference type="GO" id="GO:0005654">
    <property type="term" value="C:nucleoplasm"/>
    <property type="evidence" value="ECO:0007669"/>
    <property type="project" value="Ensembl"/>
</dbReference>
<evidence type="ECO:0000313" key="9">
    <source>
        <dbReference type="Ensembl" id="ENSCPRP00005004512.1"/>
    </source>
</evidence>
<dbReference type="GO" id="GO:0090734">
    <property type="term" value="C:site of DNA damage"/>
    <property type="evidence" value="ECO:0007669"/>
    <property type="project" value="Ensembl"/>
</dbReference>
<dbReference type="GO" id="GO:0000122">
    <property type="term" value="P:negative regulation of transcription by RNA polymerase II"/>
    <property type="evidence" value="ECO:0007669"/>
    <property type="project" value="Ensembl"/>
</dbReference>
<dbReference type="GO" id="GO:0045893">
    <property type="term" value="P:positive regulation of DNA-templated transcription"/>
    <property type="evidence" value="ECO:0007669"/>
    <property type="project" value="Ensembl"/>
</dbReference>
<dbReference type="PANTHER" id="PTHR14453:SF70">
    <property type="entry name" value="PROTEIN MONO-ADP-RIBOSYLTRANSFERASE PARP9"/>
    <property type="match status" value="1"/>
</dbReference>
<dbReference type="PROSITE" id="PS51059">
    <property type="entry name" value="PARP_CATALYTIC"/>
    <property type="match status" value="1"/>
</dbReference>
<dbReference type="SUPFAM" id="SSF52949">
    <property type="entry name" value="Macro domain-like"/>
    <property type="match status" value="2"/>
</dbReference>
<keyword evidence="4" id="KW-0520">NAD</keyword>
<evidence type="ECO:0000256" key="5">
    <source>
        <dbReference type="ARBA" id="ARBA00023242"/>
    </source>
</evidence>
<dbReference type="GO" id="GO:0004857">
    <property type="term" value="F:enzyme inhibitor activity"/>
    <property type="evidence" value="ECO:0007669"/>
    <property type="project" value="Ensembl"/>
</dbReference>
<dbReference type="AlphaFoldDB" id="A0A7M4E4V2"/>
<evidence type="ECO:0000256" key="3">
    <source>
        <dbReference type="ARBA" id="ARBA00022679"/>
    </source>
</evidence>
<dbReference type="Ensembl" id="ENSCPRT00005005295.1">
    <property type="protein sequence ID" value="ENSCPRP00005004512.1"/>
    <property type="gene ID" value="ENSCPRG00005003100.1"/>
</dbReference>
<dbReference type="GO" id="GO:0070212">
    <property type="term" value="P:protein poly-ADP-ribosylation"/>
    <property type="evidence" value="ECO:0007669"/>
    <property type="project" value="TreeGrafter"/>
</dbReference>
<dbReference type="GO" id="GO:0010629">
    <property type="term" value="P:negative regulation of gene expression"/>
    <property type="evidence" value="ECO:0007669"/>
    <property type="project" value="Ensembl"/>
</dbReference>
<evidence type="ECO:0000256" key="2">
    <source>
        <dbReference type="ARBA" id="ARBA00022676"/>
    </source>
</evidence>
<comment type="similarity">
    <text evidence="6">Belongs to the ARTD/PARP family.</text>
</comment>
<dbReference type="GO" id="GO:0097677">
    <property type="term" value="F:STAT family protein binding"/>
    <property type="evidence" value="ECO:0007669"/>
    <property type="project" value="Ensembl"/>
</dbReference>
<protein>
    <submittedName>
        <fullName evidence="9">Poly(ADP-ribose) polymerase family member 9</fullName>
    </submittedName>
</protein>
<evidence type="ECO:0000313" key="10">
    <source>
        <dbReference type="Proteomes" id="UP000594220"/>
    </source>
</evidence>
<dbReference type="GO" id="GO:0032991">
    <property type="term" value="C:protein-containing complex"/>
    <property type="evidence" value="ECO:0007669"/>
    <property type="project" value="Ensembl"/>
</dbReference>
<dbReference type="InterPro" id="IPR052056">
    <property type="entry name" value="Mono-ARTD/PARP"/>
</dbReference>
<keyword evidence="5" id="KW-0539">Nucleus</keyword>
<name>A0A7M4E4V2_CROPO</name>
<organism evidence="9 10">
    <name type="scientific">Crocodylus porosus</name>
    <name type="common">Saltwater crocodile</name>
    <name type="synonym">Estuarine crocodile</name>
    <dbReference type="NCBI Taxonomy" id="8502"/>
    <lineage>
        <taxon>Eukaryota</taxon>
        <taxon>Metazoa</taxon>
        <taxon>Chordata</taxon>
        <taxon>Craniata</taxon>
        <taxon>Vertebrata</taxon>
        <taxon>Euteleostomi</taxon>
        <taxon>Archelosauria</taxon>
        <taxon>Archosauria</taxon>
        <taxon>Crocodylia</taxon>
        <taxon>Longirostres</taxon>
        <taxon>Crocodylidae</taxon>
        <taxon>Crocodylus</taxon>
    </lineage>
</organism>
<feature type="domain" description="Macro" evidence="8">
    <location>
        <begin position="272"/>
        <end position="465"/>
    </location>
</feature>
<dbReference type="GO" id="GO:0006302">
    <property type="term" value="P:double-strand break repair"/>
    <property type="evidence" value="ECO:0007669"/>
    <property type="project" value="Ensembl"/>
</dbReference>
<dbReference type="GO" id="GO:0002230">
    <property type="term" value="P:positive regulation of defense response to virus by host"/>
    <property type="evidence" value="ECO:0007669"/>
    <property type="project" value="Ensembl"/>
</dbReference>
<keyword evidence="2" id="KW-0328">Glycosyltransferase</keyword>
<dbReference type="SUPFAM" id="SSF56399">
    <property type="entry name" value="ADP-ribosylation"/>
    <property type="match status" value="1"/>
</dbReference>
<dbReference type="Gene3D" id="3.40.220.10">
    <property type="entry name" value="Leucine Aminopeptidase, subunit E, domain 1"/>
    <property type="match status" value="2"/>
</dbReference>
<comment type="subcellular location">
    <subcellularLocation>
        <location evidence="1">Nucleus</location>
    </subcellularLocation>
</comment>
<evidence type="ECO:0000256" key="1">
    <source>
        <dbReference type="ARBA" id="ARBA00004123"/>
    </source>
</evidence>
<dbReference type="InterPro" id="IPR002589">
    <property type="entry name" value="Macro_dom"/>
</dbReference>
<dbReference type="GO" id="GO:0003950">
    <property type="term" value="F:NAD+ poly-ADP-ribosyltransferase activity"/>
    <property type="evidence" value="ECO:0007669"/>
    <property type="project" value="Ensembl"/>
</dbReference>
<dbReference type="PANTHER" id="PTHR14453">
    <property type="entry name" value="PARP/ZINC FINGER CCCH TYPE DOMAIN CONTAINING PROTEIN"/>
    <property type="match status" value="1"/>
</dbReference>
<evidence type="ECO:0000259" key="8">
    <source>
        <dbReference type="PROSITE" id="PS51154"/>
    </source>
</evidence>
<keyword evidence="3" id="KW-0808">Transferase</keyword>
<reference evidence="9" key="1">
    <citation type="submission" date="2025-08" db="UniProtKB">
        <authorList>
            <consortium name="Ensembl"/>
        </authorList>
    </citation>
    <scope>IDENTIFICATION</scope>
</reference>